<dbReference type="PROSITE" id="PS51123">
    <property type="entry name" value="OMPA_2"/>
    <property type="match status" value="1"/>
</dbReference>
<name>A0A8J7C9A9_9CYAN</name>
<dbReference type="PROSITE" id="PS50914">
    <property type="entry name" value="BON"/>
    <property type="match status" value="1"/>
</dbReference>
<dbReference type="GO" id="GO:0016020">
    <property type="term" value="C:membrane"/>
    <property type="evidence" value="ECO:0007669"/>
    <property type="project" value="UniProtKB-UniRule"/>
</dbReference>
<dbReference type="Proteomes" id="UP000629098">
    <property type="component" value="Unassembled WGS sequence"/>
</dbReference>
<protein>
    <submittedName>
        <fullName evidence="5">BON domain-containing protein</fullName>
    </submittedName>
</protein>
<feature type="domain" description="BON" evidence="3">
    <location>
        <begin position="500"/>
        <end position="568"/>
    </location>
</feature>
<evidence type="ECO:0000259" key="4">
    <source>
        <dbReference type="PROSITE" id="PS51123"/>
    </source>
</evidence>
<evidence type="ECO:0000313" key="6">
    <source>
        <dbReference type="Proteomes" id="UP000629098"/>
    </source>
</evidence>
<feature type="region of interest" description="Disordered" evidence="2">
    <location>
        <begin position="26"/>
        <end position="92"/>
    </location>
</feature>
<keyword evidence="6" id="KW-1185">Reference proteome</keyword>
<comment type="caution">
    <text evidence="5">The sequence shown here is derived from an EMBL/GenBank/DDBJ whole genome shotgun (WGS) entry which is preliminary data.</text>
</comment>
<keyword evidence="1" id="KW-0472">Membrane</keyword>
<dbReference type="Gene3D" id="3.30.1330.60">
    <property type="entry name" value="OmpA-like domain"/>
    <property type="match status" value="1"/>
</dbReference>
<dbReference type="InterPro" id="IPR036737">
    <property type="entry name" value="OmpA-like_sf"/>
</dbReference>
<dbReference type="SUPFAM" id="SSF103088">
    <property type="entry name" value="OmpA-like"/>
    <property type="match status" value="1"/>
</dbReference>
<dbReference type="AlphaFoldDB" id="A0A8J7C9A9"/>
<dbReference type="Pfam" id="PF04972">
    <property type="entry name" value="BON"/>
    <property type="match status" value="2"/>
</dbReference>
<dbReference type="InterPro" id="IPR006665">
    <property type="entry name" value="OmpA-like"/>
</dbReference>
<sequence length="677" mass="74826">MENFLNLLVELKILTPPEQTKNAIDEFSLSSQEITPQPPDIRGASADRYVPLTHESQQNQSAPLSQEGKPDYCVPLSQESQQNQSAPQDKGGWGVCAPLDKGGWGDHSEDKIAALQTLQELLIGDELAQLQNLTNTIQQNLTKLEHQIYEPEELINLLLPWVTELLKLKVAESKQDEVAEAIAPTMGKAIKKQIEIEEDTVVDALYPIIGSTIAKYMAETIQSINQKIEETLSPEGIKRKIRAKVQGVSEAELILQEALPFTVQAIFLIHKASGLVISDIQRSDTERLESEMVAGMLTAIRSFVNDCITPGHTSELDAIDYGTSKIILEVAGYCYLAIVVQGKPSKTFIGKMRQTLGKIVKDYGESIEKFDGDPETIPSQVHTLLNNLQHNPQQKQHKNRPSPLLLLSLTALSIILIPWGIWQYRSGVIHAMENKTSLALASAPELAVYRLTVTGDYGTLKLTGRVPNQLLRLKAEQIARNTAPKWLIDNQILSVEVPADPILATAEVKRVTQVLNQIDGTAISAEYKDSQVFILGSVSKITDAKTVTQAFAQIPGVKSVTSAVRVQPLRIEVRFYFQGDSATLLPKDLGYKLGQIKLFLNQHPMKRLRIIGYSYFTKSAIAAQKLALDRSKAVQQALINQGIDPSRLQVIGKTTLPPGIDSSQPTWLRRCVVLEPI</sequence>
<feature type="domain" description="OmpA-like" evidence="4">
    <location>
        <begin position="564"/>
        <end position="677"/>
    </location>
</feature>
<dbReference type="InterPro" id="IPR007055">
    <property type="entry name" value="BON_dom"/>
</dbReference>
<evidence type="ECO:0000259" key="3">
    <source>
        <dbReference type="PROSITE" id="PS50914"/>
    </source>
</evidence>
<feature type="compositionally biased region" description="Polar residues" evidence="2">
    <location>
        <begin position="54"/>
        <end position="64"/>
    </location>
</feature>
<dbReference type="CDD" id="cd07185">
    <property type="entry name" value="OmpA_C-like"/>
    <property type="match status" value="1"/>
</dbReference>
<evidence type="ECO:0000313" key="5">
    <source>
        <dbReference type="EMBL" id="MBD2770820.1"/>
    </source>
</evidence>
<gene>
    <name evidence="5" type="ORF">ICL16_01435</name>
</gene>
<feature type="compositionally biased region" description="Polar residues" evidence="2">
    <location>
        <begin position="77"/>
        <end position="87"/>
    </location>
</feature>
<accession>A0A8J7C9A9</accession>
<reference evidence="5" key="1">
    <citation type="submission" date="2020-09" db="EMBL/GenBank/DDBJ databases">
        <title>Iningainema tapete sp. nov. (Scytonemataceae, Cyanobacteria) from greenhouses in central Florida (USA) produces two types of nodularin with biosynthetic potential for microcystin-LR and anabaenopeptins.</title>
        <authorList>
            <person name="Berthold D.E."/>
            <person name="Lefler F.W."/>
            <person name="Huang I.-S."/>
            <person name="Abdulla H."/>
            <person name="Zimba P.V."/>
            <person name="Laughinghouse H.D. IV."/>
        </authorList>
    </citation>
    <scope>NUCLEOTIDE SEQUENCE</scope>
    <source>
        <strain evidence="5">BLCCT55</strain>
    </source>
</reference>
<evidence type="ECO:0000256" key="1">
    <source>
        <dbReference type="PROSITE-ProRule" id="PRU00473"/>
    </source>
</evidence>
<dbReference type="Gene3D" id="3.40.1520.20">
    <property type="match status" value="1"/>
</dbReference>
<dbReference type="Pfam" id="PF00691">
    <property type="entry name" value="OmpA"/>
    <property type="match status" value="1"/>
</dbReference>
<feature type="compositionally biased region" description="Polar residues" evidence="2">
    <location>
        <begin position="26"/>
        <end position="35"/>
    </location>
</feature>
<proteinExistence type="predicted"/>
<dbReference type="EMBL" id="JACXAE010000009">
    <property type="protein sequence ID" value="MBD2770820.1"/>
    <property type="molecule type" value="Genomic_DNA"/>
</dbReference>
<organism evidence="5 6">
    <name type="scientific">Iningainema tapete BLCC-T55</name>
    <dbReference type="NCBI Taxonomy" id="2748662"/>
    <lineage>
        <taxon>Bacteria</taxon>
        <taxon>Bacillati</taxon>
        <taxon>Cyanobacteriota</taxon>
        <taxon>Cyanophyceae</taxon>
        <taxon>Nostocales</taxon>
        <taxon>Scytonemataceae</taxon>
        <taxon>Iningainema tapete</taxon>
    </lineage>
</organism>
<evidence type="ECO:0000256" key="2">
    <source>
        <dbReference type="SAM" id="MobiDB-lite"/>
    </source>
</evidence>